<name>A0A3M8BPQ0_9BACL</name>
<keyword evidence="2" id="KW-1185">Reference proteome</keyword>
<sequence length="321" mass="36820">MPNLKEMKALHLYTGEGYGLVTSSMLNKLYGRNLDTFVVHLGDQNVRFDYQQSTSDRTRVINQSINDLKAFLPEWAASKLSRKQMFVSVPLLHNNTSTIENADAFYSNFRDYMKQVKDAVINALGQRFWDNDFCGFYFRTEAVYPLQEKISRSNPTSTPMVKLMNDISYLVRNTYEKQFMWCPYYGYGTYKDNIIYNLGLVANRTNIFDIICIQPAYYFQGSAYKGNLRLVFDSINDDPQEVVDADRNPVAGGRIDSATAIVGVNMEANDYFNTSKKTEFDAYIDAFMDIVDMGPIVWYAGGIRNLVQNSQLLDAIEDFLM</sequence>
<dbReference type="EMBL" id="RHHR01000078">
    <property type="protein sequence ID" value="RNB65037.1"/>
    <property type="molecule type" value="Genomic_DNA"/>
</dbReference>
<dbReference type="Proteomes" id="UP000282028">
    <property type="component" value="Unassembled WGS sequence"/>
</dbReference>
<dbReference type="OrthoDB" id="2647950at2"/>
<proteinExistence type="predicted"/>
<accession>A0A3M8BPQ0</accession>
<protein>
    <recommendedName>
        <fullName evidence="3">Hyaluronidase</fullName>
    </recommendedName>
</protein>
<evidence type="ECO:0008006" key="3">
    <source>
        <dbReference type="Google" id="ProtNLM"/>
    </source>
</evidence>
<reference evidence="1 2" key="1">
    <citation type="submission" date="2018-10" db="EMBL/GenBank/DDBJ databases">
        <title>Phylogenomics of Brevibacillus.</title>
        <authorList>
            <person name="Dunlap C."/>
        </authorList>
    </citation>
    <scope>NUCLEOTIDE SEQUENCE [LARGE SCALE GENOMIC DNA]</scope>
    <source>
        <strain evidence="1 2">JCM 12215</strain>
    </source>
</reference>
<organism evidence="1 2">
    <name type="scientific">Brevibacillus invocatus</name>
    <dbReference type="NCBI Taxonomy" id="173959"/>
    <lineage>
        <taxon>Bacteria</taxon>
        <taxon>Bacillati</taxon>
        <taxon>Bacillota</taxon>
        <taxon>Bacilli</taxon>
        <taxon>Bacillales</taxon>
        <taxon>Paenibacillaceae</taxon>
        <taxon>Brevibacillus</taxon>
    </lineage>
</organism>
<dbReference type="AlphaFoldDB" id="A0A3M8BPQ0"/>
<evidence type="ECO:0000313" key="2">
    <source>
        <dbReference type="Proteomes" id="UP000282028"/>
    </source>
</evidence>
<evidence type="ECO:0000313" key="1">
    <source>
        <dbReference type="EMBL" id="RNB65037.1"/>
    </source>
</evidence>
<dbReference type="RefSeq" id="WP_122911394.1">
    <property type="nucleotide sequence ID" value="NZ_CBCSBE010000064.1"/>
</dbReference>
<comment type="caution">
    <text evidence="1">The sequence shown here is derived from an EMBL/GenBank/DDBJ whole genome shotgun (WGS) entry which is preliminary data.</text>
</comment>
<gene>
    <name evidence="1" type="ORF">EDM52_23880</name>
</gene>